<accession>A0A2D0NIS7</accession>
<keyword evidence="4" id="KW-0808">Transferase</keyword>
<feature type="transmembrane region" description="Helical" evidence="6">
    <location>
        <begin position="109"/>
        <end position="124"/>
    </location>
</feature>
<dbReference type="PANTHER" id="PTHR43304">
    <property type="entry name" value="PHYTOCHROME-LIKE PROTEIN CPH1"/>
    <property type="match status" value="1"/>
</dbReference>
<dbReference type="Pfam" id="PF02518">
    <property type="entry name" value="HATPase_c"/>
    <property type="match status" value="1"/>
</dbReference>
<comment type="catalytic activity">
    <reaction evidence="1">
        <text>ATP + protein L-histidine = ADP + protein N-phospho-L-histidine.</text>
        <dbReference type="EC" id="2.7.13.3"/>
    </reaction>
</comment>
<dbReference type="InterPro" id="IPR036097">
    <property type="entry name" value="HisK_dim/P_sf"/>
</dbReference>
<keyword evidence="9" id="KW-1185">Reference proteome</keyword>
<evidence type="ECO:0000256" key="4">
    <source>
        <dbReference type="ARBA" id="ARBA00022679"/>
    </source>
</evidence>
<dbReference type="InterPro" id="IPR036890">
    <property type="entry name" value="HATPase_C_sf"/>
</dbReference>
<evidence type="ECO:0000313" key="8">
    <source>
        <dbReference type="EMBL" id="PHN08266.1"/>
    </source>
</evidence>
<evidence type="ECO:0000313" key="9">
    <source>
        <dbReference type="Proteomes" id="UP000223913"/>
    </source>
</evidence>
<evidence type="ECO:0000256" key="2">
    <source>
        <dbReference type="ARBA" id="ARBA00012438"/>
    </source>
</evidence>
<organism evidence="8 9">
    <name type="scientific">Flavilitoribacter nigricans (strain ATCC 23147 / DSM 23189 / NBRC 102662 / NCIMB 1420 / SS-2)</name>
    <name type="common">Lewinella nigricans</name>
    <dbReference type="NCBI Taxonomy" id="1122177"/>
    <lineage>
        <taxon>Bacteria</taxon>
        <taxon>Pseudomonadati</taxon>
        <taxon>Bacteroidota</taxon>
        <taxon>Saprospiria</taxon>
        <taxon>Saprospirales</taxon>
        <taxon>Lewinellaceae</taxon>
        <taxon>Flavilitoribacter</taxon>
    </lineage>
</organism>
<feature type="domain" description="Histidine kinase" evidence="7">
    <location>
        <begin position="220"/>
        <end position="433"/>
    </location>
</feature>
<feature type="transmembrane region" description="Helical" evidence="6">
    <location>
        <begin position="161"/>
        <end position="183"/>
    </location>
</feature>
<sequence length="437" mass="50526">MVNALSYWIEKIANIGVRENIGFLEEFKLRLVNRAFFLVGTACILLTLDIIFFRPNHTPLIAIAFVILSFGSLLFNYYDYPRIGKIVLTLVFPTLFLPIMVMYGNDLKLDYTVFVFIVVVLILFQRRLYRILIISYLLLLQLAAYQLTLYFPRVFEDPVSIWSNLIILSFNTIGLLILVSKFLKASSEFQDRQRETNEHLLLRTRELQQSNEFLERYTYITSHDLKTPIRTIFSFSELLERKLKGRQEQDVQDYLNFIKMGSLQLRGIVDGIVENAESTRSNLHFETVRTDDLLGSIREKLKFRLEEVNGEICYQDLLPVKADPKMLYKVLYNLIDNGLKYNRSDLPRIMVSITDKELAYEISVADNGFGIPEAYWTDIFKMFKKLNASKSFMGSGVGLALCKRIVDLHGGKIWLETSGETGSIFKFSLPKQPASVQ</sequence>
<dbReference type="InterPro" id="IPR003661">
    <property type="entry name" value="HisK_dim/P_dom"/>
</dbReference>
<dbReference type="InterPro" id="IPR052162">
    <property type="entry name" value="Sensor_kinase/Photoreceptor"/>
</dbReference>
<feature type="transmembrane region" description="Helical" evidence="6">
    <location>
        <begin position="85"/>
        <end position="103"/>
    </location>
</feature>
<evidence type="ECO:0000256" key="1">
    <source>
        <dbReference type="ARBA" id="ARBA00000085"/>
    </source>
</evidence>
<keyword evidence="6" id="KW-1133">Transmembrane helix</keyword>
<dbReference type="SUPFAM" id="SSF55874">
    <property type="entry name" value="ATPase domain of HSP90 chaperone/DNA topoisomerase II/histidine kinase"/>
    <property type="match status" value="1"/>
</dbReference>
<keyword evidence="6" id="KW-0472">Membrane</keyword>
<dbReference type="InterPro" id="IPR005467">
    <property type="entry name" value="His_kinase_dom"/>
</dbReference>
<feature type="transmembrane region" description="Helical" evidence="6">
    <location>
        <begin position="131"/>
        <end position="149"/>
    </location>
</feature>
<dbReference type="InterPro" id="IPR003594">
    <property type="entry name" value="HATPase_dom"/>
</dbReference>
<dbReference type="OrthoDB" id="9811889at2"/>
<proteinExistence type="predicted"/>
<dbReference type="SUPFAM" id="SSF47384">
    <property type="entry name" value="Homodimeric domain of signal transducing histidine kinase"/>
    <property type="match status" value="1"/>
</dbReference>
<name>A0A2D0NIS7_FLAN2</name>
<evidence type="ECO:0000259" key="7">
    <source>
        <dbReference type="PROSITE" id="PS50109"/>
    </source>
</evidence>
<keyword evidence="3" id="KW-0597">Phosphoprotein</keyword>
<dbReference type="InterPro" id="IPR004358">
    <property type="entry name" value="Sig_transdc_His_kin-like_C"/>
</dbReference>
<dbReference type="PROSITE" id="PS50109">
    <property type="entry name" value="HIS_KIN"/>
    <property type="match status" value="1"/>
</dbReference>
<dbReference type="SMART" id="SM00388">
    <property type="entry name" value="HisKA"/>
    <property type="match status" value="1"/>
</dbReference>
<protein>
    <recommendedName>
        <fullName evidence="2">histidine kinase</fullName>
        <ecNumber evidence="2">2.7.13.3</ecNumber>
    </recommendedName>
</protein>
<dbReference type="GO" id="GO:0000155">
    <property type="term" value="F:phosphorelay sensor kinase activity"/>
    <property type="evidence" value="ECO:0007669"/>
    <property type="project" value="InterPro"/>
</dbReference>
<dbReference type="PANTHER" id="PTHR43304:SF1">
    <property type="entry name" value="PAC DOMAIN-CONTAINING PROTEIN"/>
    <property type="match status" value="1"/>
</dbReference>
<feature type="transmembrane region" description="Helical" evidence="6">
    <location>
        <begin position="35"/>
        <end position="53"/>
    </location>
</feature>
<dbReference type="Gene3D" id="3.30.565.10">
    <property type="entry name" value="Histidine kinase-like ATPase, C-terminal domain"/>
    <property type="match status" value="1"/>
</dbReference>
<evidence type="ECO:0000256" key="3">
    <source>
        <dbReference type="ARBA" id="ARBA00022553"/>
    </source>
</evidence>
<reference evidence="8 9" key="1">
    <citation type="submission" date="2017-10" db="EMBL/GenBank/DDBJ databases">
        <title>The draft genome sequence of Lewinella nigricans NBRC 102662.</title>
        <authorList>
            <person name="Wang K."/>
        </authorList>
    </citation>
    <scope>NUCLEOTIDE SEQUENCE [LARGE SCALE GENOMIC DNA]</scope>
    <source>
        <strain evidence="8 9">NBRC 102662</strain>
    </source>
</reference>
<dbReference type="Gene3D" id="1.10.287.130">
    <property type="match status" value="1"/>
</dbReference>
<comment type="caution">
    <text evidence="8">The sequence shown here is derived from an EMBL/GenBank/DDBJ whole genome shotgun (WGS) entry which is preliminary data.</text>
</comment>
<dbReference type="PRINTS" id="PR00344">
    <property type="entry name" value="BCTRLSENSOR"/>
</dbReference>
<evidence type="ECO:0000256" key="6">
    <source>
        <dbReference type="SAM" id="Phobius"/>
    </source>
</evidence>
<dbReference type="Proteomes" id="UP000223913">
    <property type="component" value="Unassembled WGS sequence"/>
</dbReference>
<keyword evidence="6" id="KW-0812">Transmembrane</keyword>
<feature type="transmembrane region" description="Helical" evidence="6">
    <location>
        <begin position="59"/>
        <end position="78"/>
    </location>
</feature>
<evidence type="ECO:0000256" key="5">
    <source>
        <dbReference type="ARBA" id="ARBA00022777"/>
    </source>
</evidence>
<dbReference type="CDD" id="cd00082">
    <property type="entry name" value="HisKA"/>
    <property type="match status" value="1"/>
</dbReference>
<keyword evidence="5" id="KW-0418">Kinase</keyword>
<dbReference type="FunFam" id="3.30.565.10:FF:000006">
    <property type="entry name" value="Sensor histidine kinase WalK"/>
    <property type="match status" value="1"/>
</dbReference>
<gene>
    <name evidence="8" type="ORF">CRP01_02790</name>
</gene>
<dbReference type="EMBL" id="PDUD01000002">
    <property type="protein sequence ID" value="PHN08266.1"/>
    <property type="molecule type" value="Genomic_DNA"/>
</dbReference>
<dbReference type="EC" id="2.7.13.3" evidence="2"/>
<dbReference type="SMART" id="SM00387">
    <property type="entry name" value="HATPase_c"/>
    <property type="match status" value="1"/>
</dbReference>
<dbReference type="AlphaFoldDB" id="A0A2D0NIS7"/>